<name>A0ABX0ET55_9BACT</name>
<dbReference type="Pfam" id="PF05742">
    <property type="entry name" value="TANGO2"/>
    <property type="match status" value="1"/>
</dbReference>
<keyword evidence="2" id="KW-1185">Reference proteome</keyword>
<dbReference type="PANTHER" id="PTHR17985">
    <property type="entry name" value="SER/THR-RICH PROTEIN T10 IN DGCR REGION"/>
    <property type="match status" value="1"/>
</dbReference>
<evidence type="ECO:0000313" key="2">
    <source>
        <dbReference type="Proteomes" id="UP001318301"/>
    </source>
</evidence>
<evidence type="ECO:0000313" key="1">
    <source>
        <dbReference type="EMBL" id="NGZ43630.1"/>
    </source>
</evidence>
<proteinExistence type="predicted"/>
<reference evidence="1 2" key="1">
    <citation type="submission" date="2019-02" db="EMBL/GenBank/DDBJ databases">
        <title>Genome of a new Bacteroidetes strain.</title>
        <authorList>
            <person name="Pitt A."/>
        </authorList>
    </citation>
    <scope>NUCLEOTIDE SEQUENCE [LARGE SCALE GENOMIC DNA]</scope>
    <source>
        <strain evidence="1 2">50C-KIRBA</strain>
    </source>
</reference>
<gene>
    <name evidence="1" type="ORF">EWU23_03990</name>
</gene>
<dbReference type="Proteomes" id="UP001318301">
    <property type="component" value="Unassembled WGS sequence"/>
</dbReference>
<dbReference type="InterPro" id="IPR008551">
    <property type="entry name" value="TANGO2"/>
</dbReference>
<sequence>MCTVSYIPTETGFILTSNRDEKVIRPTDIPKNYHMKGSHLIFPKDLQSGGTWIALSPSENRIACLLNGAFENHTKKESYKLSRGQVLLDSFIYPNAEMFQAFMDFDDVEPFTLIMLENKSTPRLTELRWDGEQKHVSKLDTSKTKIWSSATLYSPEIRLLREQLFQEWLLHNPPQNILDFHKGSLGINKENDIMMERGNALKTISISQIIQDYKGFSFKYIDLLSPKNKHHEFSYEHIEA</sequence>
<organism evidence="1 2">
    <name type="scientific">Aquirufa beregesia</name>
    <dbReference type="NCBI Taxonomy" id="2516556"/>
    <lineage>
        <taxon>Bacteria</taxon>
        <taxon>Pseudomonadati</taxon>
        <taxon>Bacteroidota</taxon>
        <taxon>Cytophagia</taxon>
        <taxon>Cytophagales</taxon>
        <taxon>Flectobacillaceae</taxon>
        <taxon>Aquirufa</taxon>
    </lineage>
</organism>
<comment type="caution">
    <text evidence="1">The sequence shown here is derived from an EMBL/GenBank/DDBJ whole genome shotgun (WGS) entry which is preliminary data.</text>
</comment>
<dbReference type="PANTHER" id="PTHR17985:SF8">
    <property type="entry name" value="TRANSPORT AND GOLGI ORGANIZATION PROTEIN 2 HOMOLOG"/>
    <property type="match status" value="1"/>
</dbReference>
<accession>A0ABX0ET55</accession>
<protein>
    <recommendedName>
        <fullName evidence="3">NRDE family protein</fullName>
    </recommendedName>
</protein>
<dbReference type="EMBL" id="SEWW01000002">
    <property type="protein sequence ID" value="NGZ43630.1"/>
    <property type="molecule type" value="Genomic_DNA"/>
</dbReference>
<evidence type="ECO:0008006" key="3">
    <source>
        <dbReference type="Google" id="ProtNLM"/>
    </source>
</evidence>
<dbReference type="RefSeq" id="WP_166229127.1">
    <property type="nucleotide sequence ID" value="NZ_CBCSIJ010000005.1"/>
</dbReference>